<evidence type="ECO:0000313" key="7">
    <source>
        <dbReference type="EMBL" id="AQZ99993.1"/>
    </source>
</evidence>
<accession>A0A1V3TJ78</accession>
<evidence type="ECO:0000313" key="10">
    <source>
        <dbReference type="Proteomes" id="UP000242792"/>
    </source>
</evidence>
<dbReference type="RefSeq" id="WP_054067134.1">
    <property type="nucleotide sequence ID" value="NZ_CAUCIF010000021.1"/>
</dbReference>
<dbReference type="SUPFAM" id="SSF51735">
    <property type="entry name" value="NAD(P)-binding Rossmann-fold domains"/>
    <property type="match status" value="1"/>
</dbReference>
<reference evidence="8 9" key="1">
    <citation type="submission" date="2015-12" db="EMBL/GenBank/DDBJ databases">
        <title>Complete genome sequence of a multi-drug resistant strain Acidovorax sp. 12322-1.</title>
        <authorList>
            <person name="Ming D."/>
            <person name="Wang M."/>
            <person name="Hu S."/>
            <person name="Zhou Y."/>
            <person name="Jiang T."/>
        </authorList>
    </citation>
    <scope>NUCLEOTIDE SEQUENCE [LARGE SCALE GENOMIC DNA]</scope>
    <source>
        <strain evidence="8 9">12322-1</strain>
    </source>
</reference>
<feature type="domain" description="D-isomer specific 2-hydroxyacid dehydrogenase NAD-binding" evidence="6">
    <location>
        <begin position="112"/>
        <end position="297"/>
    </location>
</feature>
<protein>
    <submittedName>
        <fullName evidence="8">3-phosphoglycerate dehydrogenase</fullName>
    </submittedName>
</protein>
<dbReference type="Pfam" id="PF00389">
    <property type="entry name" value="2-Hacid_dh"/>
    <property type="match status" value="1"/>
</dbReference>
<dbReference type="OrthoDB" id="9805416at2"/>
<dbReference type="Gene3D" id="3.40.50.720">
    <property type="entry name" value="NAD(P)-binding Rossmann-like Domain"/>
    <property type="match status" value="2"/>
</dbReference>
<dbReference type="GO" id="GO:0016616">
    <property type="term" value="F:oxidoreductase activity, acting on the CH-OH group of donors, NAD or NADP as acceptor"/>
    <property type="evidence" value="ECO:0007669"/>
    <property type="project" value="InterPro"/>
</dbReference>
<dbReference type="PANTHER" id="PTHR42789">
    <property type="entry name" value="D-ISOMER SPECIFIC 2-HYDROXYACID DEHYDROGENASE FAMILY PROTEIN (AFU_ORTHOLOGUE AFUA_6G10090)"/>
    <property type="match status" value="1"/>
</dbReference>
<dbReference type="InterPro" id="IPR036291">
    <property type="entry name" value="NAD(P)-bd_dom_sf"/>
</dbReference>
<evidence type="ECO:0000259" key="5">
    <source>
        <dbReference type="Pfam" id="PF00389"/>
    </source>
</evidence>
<dbReference type="PANTHER" id="PTHR42789:SF1">
    <property type="entry name" value="D-ISOMER SPECIFIC 2-HYDROXYACID DEHYDROGENASE FAMILY PROTEIN (AFU_ORTHOLOGUE AFUA_6G10090)"/>
    <property type="match status" value="1"/>
</dbReference>
<name>A0A0W7YUZ0_9BURK</name>
<accession>A0A0W7YUZ0</accession>
<evidence type="ECO:0000313" key="8">
    <source>
        <dbReference type="EMBL" id="KUF38898.1"/>
    </source>
</evidence>
<dbReference type="EMBL" id="LPXH01000038">
    <property type="protein sequence ID" value="KUF38898.1"/>
    <property type="molecule type" value="Genomic_DNA"/>
</dbReference>
<dbReference type="AlphaFoldDB" id="A0A0W7YUZ0"/>
<dbReference type="InterPro" id="IPR006140">
    <property type="entry name" value="D-isomer_DH_NAD-bd"/>
</dbReference>
<organism evidence="8 9">
    <name type="scientific">Comamonas kerstersii</name>
    <dbReference type="NCBI Taxonomy" id="225992"/>
    <lineage>
        <taxon>Bacteria</taxon>
        <taxon>Pseudomonadati</taxon>
        <taxon>Pseudomonadota</taxon>
        <taxon>Betaproteobacteria</taxon>
        <taxon>Burkholderiales</taxon>
        <taxon>Comamonadaceae</taxon>
        <taxon>Comamonas</taxon>
    </lineage>
</organism>
<evidence type="ECO:0000256" key="2">
    <source>
        <dbReference type="ARBA" id="ARBA00023002"/>
    </source>
</evidence>
<accession>A0A1V0BJ94</accession>
<dbReference type="Proteomes" id="UP000053300">
    <property type="component" value="Unassembled WGS sequence"/>
</dbReference>
<dbReference type="STRING" id="225992.B5M06_13975"/>
<comment type="similarity">
    <text evidence="1 4">Belongs to the D-isomer specific 2-hydroxyacid dehydrogenase family.</text>
</comment>
<evidence type="ECO:0000256" key="3">
    <source>
        <dbReference type="ARBA" id="ARBA00023027"/>
    </source>
</evidence>
<evidence type="ECO:0000256" key="4">
    <source>
        <dbReference type="RuleBase" id="RU003719"/>
    </source>
</evidence>
<dbReference type="Proteomes" id="UP000242792">
    <property type="component" value="Chromosome"/>
</dbReference>
<dbReference type="CDD" id="cd12169">
    <property type="entry name" value="PGDH_like_1"/>
    <property type="match status" value="1"/>
</dbReference>
<dbReference type="GO" id="GO:0051287">
    <property type="term" value="F:NAD binding"/>
    <property type="evidence" value="ECO:0007669"/>
    <property type="project" value="InterPro"/>
</dbReference>
<evidence type="ECO:0000256" key="1">
    <source>
        <dbReference type="ARBA" id="ARBA00005854"/>
    </source>
</evidence>
<dbReference type="GeneID" id="83040421"/>
<dbReference type="EMBL" id="CP020121">
    <property type="protein sequence ID" value="AQZ99993.1"/>
    <property type="molecule type" value="Genomic_DNA"/>
</dbReference>
<evidence type="ECO:0000259" key="6">
    <source>
        <dbReference type="Pfam" id="PF02826"/>
    </source>
</evidence>
<reference evidence="7 10" key="2">
    <citation type="submission" date="2017-03" db="EMBL/GenBank/DDBJ databases">
        <title>Rapid Whole Genome Sequencing of Comamonas kerstersii Causing Continuous ambulatory Peritoneal Dialysis-Associated Peritonitis.</title>
        <authorList>
            <person name="Zheng B."/>
        </authorList>
    </citation>
    <scope>NUCLEOTIDE SEQUENCE [LARGE SCALE GENOMIC DNA]</scope>
    <source>
        <strain evidence="7 10">8943</strain>
    </source>
</reference>
<keyword evidence="2 4" id="KW-0560">Oxidoreductase</keyword>
<sequence length="334" mass="36341">MQNIVILDDYQDAVRKLQCAARLDGFNTKVFTNSVKGVGQLAVRLRDADVIVLIRERTQITRQLLQKLPRLKLIAQVGKAGPHLDVQACTEYGIAVAEGVGSPTAPAELTWALIMAAMRRLPQYISNLKHGAWQQSGLKAASMPANFSLGTVLHGRTLGIWGYGRIGRLVAGYGRAFGMNVMVWGSETSRQQAENDGFRAAASKAALFAESDVLSLHLRLHPETQHTVQPEDLALMKPTALLVNTARAELIAPDALVTALQLGRPGLAAVDVFESEPILQGHALLRMENCICTPHIGYVEQDSYELYFGAAFDNILNFVQGQPSNILNPQVLPG</sequence>
<gene>
    <name evidence="8" type="ORF">AS359_07935</name>
    <name evidence="7" type="ORF">B5M06_13975</name>
</gene>
<dbReference type="SUPFAM" id="SSF52283">
    <property type="entry name" value="Formate/glycerate dehydrogenase catalytic domain-like"/>
    <property type="match status" value="1"/>
</dbReference>
<feature type="domain" description="D-isomer specific 2-hydroxyacid dehydrogenase catalytic" evidence="5">
    <location>
        <begin position="19"/>
        <end position="324"/>
    </location>
</feature>
<dbReference type="InterPro" id="IPR006139">
    <property type="entry name" value="D-isomer_2_OHA_DH_cat_dom"/>
</dbReference>
<proteinExistence type="inferred from homology"/>
<evidence type="ECO:0000313" key="9">
    <source>
        <dbReference type="Proteomes" id="UP000053300"/>
    </source>
</evidence>
<dbReference type="KEGG" id="cke:B5M06_13975"/>
<keyword evidence="9" id="KW-1185">Reference proteome</keyword>
<dbReference type="InterPro" id="IPR050857">
    <property type="entry name" value="D-2-hydroxyacid_DH"/>
</dbReference>
<dbReference type="Pfam" id="PF02826">
    <property type="entry name" value="2-Hacid_dh_C"/>
    <property type="match status" value="1"/>
</dbReference>
<keyword evidence="3" id="KW-0520">NAD</keyword>